<reference evidence="7 8" key="1">
    <citation type="submission" date="2018-08" db="EMBL/GenBank/DDBJ databases">
        <title>A genome reference for cultivated species of the human gut microbiota.</title>
        <authorList>
            <person name="Zou Y."/>
            <person name="Xue W."/>
            <person name="Luo G."/>
        </authorList>
    </citation>
    <scope>NUCLEOTIDE SEQUENCE [LARGE SCALE GENOMIC DNA]</scope>
    <source>
        <strain evidence="5 7">AF14-6AC</strain>
        <strain evidence="4 8">AF16-14</strain>
        <strain evidence="6 9">OF03-11</strain>
    </source>
</reference>
<name>A0A1Y4A2Z4_9BACT</name>
<dbReference type="PANTHER" id="PTHR45266:SF3">
    <property type="entry name" value="OXALOACETATE DECARBOXYLASE ALPHA CHAIN"/>
    <property type="match status" value="1"/>
</dbReference>
<dbReference type="EMBL" id="JAQMRD010000011">
    <property type="protein sequence ID" value="MDB9223314.1"/>
    <property type="molecule type" value="Genomic_DNA"/>
</dbReference>
<dbReference type="RefSeq" id="WP_013611996.1">
    <property type="nucleotide sequence ID" value="NZ_CABJFF010000016.1"/>
</dbReference>
<evidence type="ECO:0000313" key="3">
    <source>
        <dbReference type="EMBL" id="MDB9223314.1"/>
    </source>
</evidence>
<dbReference type="EMBL" id="QRYW01000034">
    <property type="protein sequence ID" value="RGV21698.1"/>
    <property type="molecule type" value="Genomic_DNA"/>
</dbReference>
<dbReference type="PROSITE" id="PS00188">
    <property type="entry name" value="BIOTIN"/>
    <property type="match status" value="1"/>
</dbReference>
<evidence type="ECO:0000259" key="2">
    <source>
        <dbReference type="PROSITE" id="PS50968"/>
    </source>
</evidence>
<dbReference type="Proteomes" id="UP000284243">
    <property type="component" value="Unassembled WGS sequence"/>
</dbReference>
<proteinExistence type="predicted"/>
<gene>
    <name evidence="5" type="ORF">DWW24_14975</name>
    <name evidence="4" type="ORF">DWW57_11780</name>
    <name evidence="6" type="ORF">DXA53_12340</name>
    <name evidence="3" type="ORF">PN645_09905</name>
</gene>
<evidence type="ECO:0000313" key="8">
    <source>
        <dbReference type="Proteomes" id="UP000284243"/>
    </source>
</evidence>
<dbReference type="EMBL" id="QSCO01000017">
    <property type="protein sequence ID" value="RGY05557.1"/>
    <property type="molecule type" value="Genomic_DNA"/>
</dbReference>
<dbReference type="Proteomes" id="UP000284434">
    <property type="component" value="Unassembled WGS sequence"/>
</dbReference>
<dbReference type="PANTHER" id="PTHR45266">
    <property type="entry name" value="OXALOACETATE DECARBOXYLASE ALPHA CHAIN"/>
    <property type="match status" value="1"/>
</dbReference>
<evidence type="ECO:0000313" key="9">
    <source>
        <dbReference type="Proteomes" id="UP000284434"/>
    </source>
</evidence>
<dbReference type="PROSITE" id="PS50968">
    <property type="entry name" value="BIOTINYL_LIPOYL"/>
    <property type="match status" value="1"/>
</dbReference>
<sequence length="108" mass="12427">MTVKYEKFLLNGVEYKTQLTQKWVNRKKWEEPNPYLLTSHIPGTIMQIEVKEGQEVQEGDVLLILQAMKMNNKLAAPFSGKIKKIYVNSGDKIPKGTLMIEMEENEAV</sequence>
<dbReference type="Proteomes" id="UP001212263">
    <property type="component" value="Unassembled WGS sequence"/>
</dbReference>
<evidence type="ECO:0000256" key="1">
    <source>
        <dbReference type="ARBA" id="ARBA00023267"/>
    </source>
</evidence>
<evidence type="ECO:0000313" key="6">
    <source>
        <dbReference type="EMBL" id="RGY05557.1"/>
    </source>
</evidence>
<feature type="domain" description="Lipoyl-binding" evidence="2">
    <location>
        <begin position="28"/>
        <end position="103"/>
    </location>
</feature>
<dbReference type="InterPro" id="IPR000089">
    <property type="entry name" value="Biotin_lipoyl"/>
</dbReference>
<dbReference type="AlphaFoldDB" id="A0A1Y4A2Z4"/>
<dbReference type="Gene3D" id="2.40.50.100">
    <property type="match status" value="1"/>
</dbReference>
<dbReference type="InterPro" id="IPR001882">
    <property type="entry name" value="Biotin_BS"/>
</dbReference>
<dbReference type="FunFam" id="2.40.50.100:FF:000003">
    <property type="entry name" value="Acetyl-CoA carboxylase biotin carboxyl carrier protein"/>
    <property type="match status" value="1"/>
</dbReference>
<dbReference type="Proteomes" id="UP000283426">
    <property type="component" value="Unassembled WGS sequence"/>
</dbReference>
<organism evidence="4 8">
    <name type="scientific">Odoribacter splanchnicus</name>
    <dbReference type="NCBI Taxonomy" id="28118"/>
    <lineage>
        <taxon>Bacteria</taxon>
        <taxon>Pseudomonadati</taxon>
        <taxon>Bacteroidota</taxon>
        <taxon>Bacteroidia</taxon>
        <taxon>Bacteroidales</taxon>
        <taxon>Odoribacteraceae</taxon>
        <taxon>Odoribacter</taxon>
    </lineage>
</organism>
<dbReference type="GeneID" id="61275005"/>
<dbReference type="InterPro" id="IPR011053">
    <property type="entry name" value="Single_hybrid_motif"/>
</dbReference>
<keyword evidence="1" id="KW-0092">Biotin</keyword>
<accession>A0A1Y4A2Z4</accession>
<dbReference type="Pfam" id="PF00364">
    <property type="entry name" value="Biotin_lipoyl"/>
    <property type="match status" value="1"/>
</dbReference>
<dbReference type="OMA" id="PGTIMQI"/>
<evidence type="ECO:0000313" key="4">
    <source>
        <dbReference type="EMBL" id="RGU55591.1"/>
    </source>
</evidence>
<evidence type="ECO:0000313" key="7">
    <source>
        <dbReference type="Proteomes" id="UP000283426"/>
    </source>
</evidence>
<comment type="caution">
    <text evidence="4">The sequence shown here is derived from an EMBL/GenBank/DDBJ whole genome shotgun (WGS) entry which is preliminary data.</text>
</comment>
<protein>
    <submittedName>
        <fullName evidence="4">Acetyl-CoA carboxylase biotin carboxyl carrier protein subunit</fullName>
    </submittedName>
</protein>
<reference evidence="3" key="2">
    <citation type="submission" date="2023-01" db="EMBL/GenBank/DDBJ databases">
        <title>Human gut microbiome strain richness.</title>
        <authorList>
            <person name="Chen-Liaw A."/>
        </authorList>
    </citation>
    <scope>NUCLEOTIDE SEQUENCE</scope>
    <source>
        <strain evidence="3">RTP21484st1_B7_RTP21484_190118</strain>
    </source>
</reference>
<dbReference type="InterPro" id="IPR050709">
    <property type="entry name" value="Biotin_Carboxyl_Carrier/Decarb"/>
</dbReference>
<dbReference type="EMBL" id="QRYC01000016">
    <property type="protein sequence ID" value="RGU55591.1"/>
    <property type="molecule type" value="Genomic_DNA"/>
</dbReference>
<evidence type="ECO:0000313" key="5">
    <source>
        <dbReference type="EMBL" id="RGV21698.1"/>
    </source>
</evidence>
<dbReference type="SUPFAM" id="SSF51230">
    <property type="entry name" value="Single hybrid motif"/>
    <property type="match status" value="1"/>
</dbReference>
<dbReference type="CDD" id="cd06850">
    <property type="entry name" value="biotinyl_domain"/>
    <property type="match status" value="1"/>
</dbReference>